<feature type="domain" description="Fumarylacetoacetase-like C-terminal" evidence="3">
    <location>
        <begin position="45"/>
        <end position="247"/>
    </location>
</feature>
<proteinExistence type="inferred from homology"/>
<dbReference type="RefSeq" id="WP_379189699.1">
    <property type="nucleotide sequence ID" value="NZ_JBHSOW010000068.1"/>
</dbReference>
<dbReference type="Proteomes" id="UP001596047">
    <property type="component" value="Unassembled WGS sequence"/>
</dbReference>
<accession>A0ABW0W213</accession>
<comment type="similarity">
    <text evidence="1">Belongs to the FAH family.</text>
</comment>
<dbReference type="SUPFAM" id="SSF56529">
    <property type="entry name" value="FAH"/>
    <property type="match status" value="1"/>
</dbReference>
<evidence type="ECO:0000256" key="2">
    <source>
        <dbReference type="ARBA" id="ARBA00022723"/>
    </source>
</evidence>
<organism evidence="4 5">
    <name type="scientific">Paenibacillus solisilvae</name>
    <dbReference type="NCBI Taxonomy" id="2486751"/>
    <lineage>
        <taxon>Bacteria</taxon>
        <taxon>Bacillati</taxon>
        <taxon>Bacillota</taxon>
        <taxon>Bacilli</taxon>
        <taxon>Bacillales</taxon>
        <taxon>Paenibacillaceae</taxon>
        <taxon>Paenibacillus</taxon>
    </lineage>
</organism>
<evidence type="ECO:0000259" key="3">
    <source>
        <dbReference type="Pfam" id="PF01557"/>
    </source>
</evidence>
<dbReference type="EMBL" id="JBHSOW010000068">
    <property type="protein sequence ID" value="MFC5651104.1"/>
    <property type="molecule type" value="Genomic_DNA"/>
</dbReference>
<evidence type="ECO:0000313" key="5">
    <source>
        <dbReference type="Proteomes" id="UP001596047"/>
    </source>
</evidence>
<dbReference type="PANTHER" id="PTHR42796:SF4">
    <property type="entry name" value="FUMARYLACETOACETATE HYDROLASE DOMAIN-CONTAINING PROTEIN 2A"/>
    <property type="match status" value="1"/>
</dbReference>
<dbReference type="GO" id="GO:0016787">
    <property type="term" value="F:hydrolase activity"/>
    <property type="evidence" value="ECO:0007669"/>
    <property type="project" value="UniProtKB-KW"/>
</dbReference>
<gene>
    <name evidence="4" type="ORF">ACFPYJ_18720</name>
</gene>
<dbReference type="PANTHER" id="PTHR42796">
    <property type="entry name" value="FUMARYLACETOACETATE HYDROLASE DOMAIN-CONTAINING PROTEIN 2A-RELATED"/>
    <property type="match status" value="1"/>
</dbReference>
<name>A0ABW0W213_9BACL</name>
<sequence>MKELIASLSISVAIRRDIERDMRDEHAAVSLEEIKLCSPITDPEKIICIGLNYYDHVLESNMQVPVQPILFPKFNNCIVGPEDEVVIPAETKQCDYEVELAFVVGRKAKNVPIGEAMNYVFGYTIMNDVSARDIQLSEGQWTRGKAIDSFAPIGPYIVTADEIPDPHDLRISLTLNGKTMQDSNTKELIFNIPFLLSFLSRTMTLQPGDVISTGTPPGVGMGKNPQVWLSPGDVTEAYIQGIGILRNYYAFDHT</sequence>
<dbReference type="InterPro" id="IPR011234">
    <property type="entry name" value="Fumarylacetoacetase-like_C"/>
</dbReference>
<evidence type="ECO:0000256" key="1">
    <source>
        <dbReference type="ARBA" id="ARBA00010211"/>
    </source>
</evidence>
<keyword evidence="5" id="KW-1185">Reference proteome</keyword>
<reference evidence="5" key="1">
    <citation type="journal article" date="2019" name="Int. J. Syst. Evol. Microbiol.">
        <title>The Global Catalogue of Microorganisms (GCM) 10K type strain sequencing project: providing services to taxonomists for standard genome sequencing and annotation.</title>
        <authorList>
            <consortium name="The Broad Institute Genomics Platform"/>
            <consortium name="The Broad Institute Genome Sequencing Center for Infectious Disease"/>
            <person name="Wu L."/>
            <person name="Ma J."/>
        </authorList>
    </citation>
    <scope>NUCLEOTIDE SEQUENCE [LARGE SCALE GENOMIC DNA]</scope>
    <source>
        <strain evidence="5">CGMCC 1.3240</strain>
    </source>
</reference>
<keyword evidence="2" id="KW-0479">Metal-binding</keyword>
<dbReference type="Pfam" id="PF01557">
    <property type="entry name" value="FAA_hydrolase"/>
    <property type="match status" value="1"/>
</dbReference>
<dbReference type="InterPro" id="IPR036663">
    <property type="entry name" value="Fumarylacetoacetase_C_sf"/>
</dbReference>
<dbReference type="Gene3D" id="3.90.850.10">
    <property type="entry name" value="Fumarylacetoacetase-like, C-terminal domain"/>
    <property type="match status" value="1"/>
</dbReference>
<protein>
    <submittedName>
        <fullName evidence="4">Fumarylacetoacetate hydrolase family protein</fullName>
    </submittedName>
</protein>
<keyword evidence="4" id="KW-0378">Hydrolase</keyword>
<dbReference type="InterPro" id="IPR051121">
    <property type="entry name" value="FAH"/>
</dbReference>
<comment type="caution">
    <text evidence="4">The sequence shown here is derived from an EMBL/GenBank/DDBJ whole genome shotgun (WGS) entry which is preliminary data.</text>
</comment>
<evidence type="ECO:0000313" key="4">
    <source>
        <dbReference type="EMBL" id="MFC5651104.1"/>
    </source>
</evidence>